<evidence type="ECO:0000256" key="12">
    <source>
        <dbReference type="ARBA" id="ARBA00022786"/>
    </source>
</evidence>
<evidence type="ECO:0000313" key="19">
    <source>
        <dbReference type="EMBL" id="KAK0549263.1"/>
    </source>
</evidence>
<dbReference type="PANTHER" id="PTHR12389:SF0">
    <property type="entry name" value="E3 UBIQUITIN-PROTEIN LIGASE LISTERIN"/>
    <property type="match status" value="1"/>
</dbReference>
<feature type="compositionally biased region" description="Low complexity" evidence="17">
    <location>
        <begin position="35"/>
        <end position="47"/>
    </location>
</feature>
<keyword evidence="20" id="KW-1185">Reference proteome</keyword>
<dbReference type="InterPro" id="IPR001841">
    <property type="entry name" value="Znf_RING"/>
</dbReference>
<dbReference type="GO" id="GO:0072344">
    <property type="term" value="P:rescue of stalled ribosome"/>
    <property type="evidence" value="ECO:0007669"/>
    <property type="project" value="UniProtKB-UniRule"/>
</dbReference>
<feature type="compositionally biased region" description="Basic residues" evidence="17">
    <location>
        <begin position="48"/>
        <end position="64"/>
    </location>
</feature>
<dbReference type="SUPFAM" id="SSF57850">
    <property type="entry name" value="RING/U-box"/>
    <property type="match status" value="1"/>
</dbReference>
<evidence type="ECO:0000256" key="14">
    <source>
        <dbReference type="ARBA" id="ARBA00055150"/>
    </source>
</evidence>
<dbReference type="CDD" id="cd16491">
    <property type="entry name" value="RING-CH-C4HC3_LTN1"/>
    <property type="match status" value="1"/>
</dbReference>
<comment type="subcellular location">
    <subcellularLocation>
        <location evidence="2">Cytoplasm</location>
        <location evidence="2">Cytosol</location>
    </subcellularLocation>
</comment>
<dbReference type="Proteomes" id="UP001176517">
    <property type="component" value="Unassembled WGS sequence"/>
</dbReference>
<dbReference type="InterPro" id="IPR039804">
    <property type="entry name" value="RING-CH-C4HC3_LTN1"/>
</dbReference>
<dbReference type="EC" id="2.3.2.27" evidence="5 16"/>
<organism evidence="19 20">
    <name type="scientific">Tilletia horrida</name>
    <dbReference type="NCBI Taxonomy" id="155126"/>
    <lineage>
        <taxon>Eukaryota</taxon>
        <taxon>Fungi</taxon>
        <taxon>Dikarya</taxon>
        <taxon>Basidiomycota</taxon>
        <taxon>Ustilaginomycotina</taxon>
        <taxon>Exobasidiomycetes</taxon>
        <taxon>Tilletiales</taxon>
        <taxon>Tilletiaceae</taxon>
        <taxon>Tilletia</taxon>
    </lineage>
</organism>
<feature type="compositionally biased region" description="Pro residues" evidence="17">
    <location>
        <begin position="66"/>
        <end position="77"/>
    </location>
</feature>
<comment type="function">
    <text evidence="16">E3 ubiquitin-protein ligase. Component of the ribosome quality control complex (RQC), a ribosome-associated complex that mediates ubiquitination and extraction of incompletely synthesized nascent chains for proteasomal degradation.</text>
</comment>
<dbReference type="InterPro" id="IPR016024">
    <property type="entry name" value="ARM-type_fold"/>
</dbReference>
<evidence type="ECO:0000256" key="7">
    <source>
        <dbReference type="ARBA" id="ARBA00022490"/>
    </source>
</evidence>
<keyword evidence="7" id="KW-0963">Cytoplasm</keyword>
<feature type="compositionally biased region" description="Acidic residues" evidence="17">
    <location>
        <begin position="470"/>
        <end position="496"/>
    </location>
</feature>
<dbReference type="GO" id="GO:0043023">
    <property type="term" value="F:ribosomal large subunit binding"/>
    <property type="evidence" value="ECO:0007669"/>
    <property type="project" value="TreeGrafter"/>
</dbReference>
<feature type="domain" description="RING-type" evidence="18">
    <location>
        <begin position="1847"/>
        <end position="1894"/>
    </location>
</feature>
<feature type="region of interest" description="Disordered" evidence="17">
    <location>
        <begin position="1"/>
        <end position="82"/>
    </location>
</feature>
<sequence>MAKGGKSSASSATRKKQAAKAAKKAGVDAPPPPAAAAAAAAAKQQQRGQKKDKKKDKKAPKKKVFIPPPKPPQPAPDPLDALGLAAHLPSDLVVHLRKASKKDVLTRQRALEGLQAWVRGEPNDEPAGGTTLSEEERNSALTLMLPSWVHIFPRLSISPTRRLRVLTAQILTELLAIPDVRAELLFSPQYAEALIGPWAVLAWDTDRHTSRIAREAWDRSLSWNSNETAEVSTSASNNAKLNITDQLPALLSHLSILLLTLSPSTVLAHNAPHVPTPAAVSSAAGQLNTNLGPDASLRDAKNRDDTVEEDVAATDRRLAAGALGSLAWIVASHPAPMLGDETDVEGSSQQLLLRLLSSPSLWSNLAPIQFDAGGASDEDQHQAALPLLGLASPPTRQRAWDLLKALVQADTELVKQHVLSIVAPIALVSAWEEKDQLVQKNMLVTLLPLLRALPETWISADHALGGGEGRDEDDQDEEEEEDDDEDEEEDEEDDADQVAASAARRKSVQINNSPTFTAFQTWIRTGCAGAPETCYPTVVLFLATVPISILPTTSLAFSQFLTGFGQALFPLSPALESRLAMAAYISAFCDCVTYLTHRLLKSESSSVGEAADLASAQLGALWAAVILGGESGTSSVENSSRVLGFVSERVLQPFVSCIEQLANLGKAGPELAVAALKRVSEQTLAQVSDSGLSTADMQSLLSRAAGPLEKLHRSAKIARAAAEPISSLALTFADQTIQRLTAAGQKEEARDSRALVIILSDLLKRFPAVIADSEDVSTRAIQLGSDRIPALFADGTISARETIAALAALSAISERAATAMRDIWSRMVQVVLQLPDAGSQAGAVVELLPAVKGLGSGSNGEQESLTPALRTALSDIAVALTQKLCEGQVAATEHRTELARAIGGIVALPPSHVDAEPLAEALALLTSLIEHVGMNALRSAATAKADSGPSSPVEAETETSNSTQLPYALGVLASWLKGESSAEAKQMMHAGEAWSVVPVIFALAQPPQGGRQLSGSVQSEAGQVWESLRSDPQAIESVDAFVRRQVEDTSFAVEDVLRLARVASLDAAEAEEDEKKKAAHLFRLLPSKDELDSAAAAAVRSGHSLAILGVVDGLVPLGASESESSESSGAARVFDHQGHSAYARSVLAHSGLCDDDRKVRSRSVWLLPHLIRLGLFAEDRLLHGKSWPSVLSPNASTATIRRTLDRCIKTSTTILSGLATGLTADWHTAVTAELAGTTSKTPASDPAGFADAVRQAFTLAKGSNTSAHYRVLARFLSGILTFSSAERPDAERWLRLGQQVQASDGQLTQAIYLSAKTLALGLPLYERLCNEAAARLAGVPPSKASTEGLGLLRVANAIAPPLSSDSAFLPQQRAIFLLQALQKWIASEEDLDEEINTQLARLFVHLVPIVQGMSGSHLDFFFDVIESNLDLAVETVEEDDGIPAAFYTLKLLDTVMDLASANAVLREVYSARQAGITELVSKLFVGLAPSATTSARLHSVPREICNNLLVDLIHRIPESQRASLVNNTEVLAALLGHRAQQVQVISYRLLSAYVHQRVQDAVVEAAVDKEGATQYEILPELLSTASRTPAEVVAQLDRPATHHAVFGFLLTWLAVLDHFEEGSLQLKSVYVAQLQKSDMAASSLFPAIFAIFAATQQSQPYNASRFAVDEIFLDDLELSRVPTLQALAGHVFYRALVHLPSLVRTWWYSIKDRQLSMQVAAFTSRHCSPLLAGKELAHLRQPDALSQLQDESLAVKVLSGTNEVVATYTVDEHPMEIGIRLPQDYPLHGAEIRDIKRLGGVSEGQWRAWLLAVQQLISSRNGLVFDAIMLFKKNAEAKFSGFEGRECAICYSIISPTDETLPTKPCKTCKNSFHSSCLLKWVVQSGSSTCPLCRSII</sequence>
<evidence type="ECO:0000256" key="3">
    <source>
        <dbReference type="ARBA" id="ARBA00004906"/>
    </source>
</evidence>
<dbReference type="Pfam" id="PF22958">
    <property type="entry name" value="Ltn1_1st"/>
    <property type="match status" value="1"/>
</dbReference>
<dbReference type="GO" id="GO:1990112">
    <property type="term" value="C:RQC complex"/>
    <property type="evidence" value="ECO:0007669"/>
    <property type="project" value="UniProtKB-UniRule"/>
</dbReference>
<evidence type="ECO:0000256" key="9">
    <source>
        <dbReference type="ARBA" id="ARBA00022723"/>
    </source>
</evidence>
<comment type="catalytic activity">
    <reaction evidence="1 16">
        <text>S-ubiquitinyl-[E2 ubiquitin-conjugating enzyme]-L-cysteine + [acceptor protein]-L-lysine = [E2 ubiquitin-conjugating enzyme]-L-cysteine + N(6)-ubiquitinyl-[acceptor protein]-L-lysine.</text>
        <dbReference type="EC" id="2.3.2.27"/>
    </reaction>
</comment>
<feature type="compositionally biased region" description="Basic residues" evidence="17">
    <location>
        <begin position="13"/>
        <end position="23"/>
    </location>
</feature>
<dbReference type="Pfam" id="PF23009">
    <property type="entry name" value="UBC_like"/>
    <property type="match status" value="1"/>
</dbReference>
<keyword evidence="9 16" id="KW-0479">Metal-binding</keyword>
<feature type="compositionally biased region" description="Low complexity" evidence="17">
    <location>
        <begin position="1"/>
        <end position="12"/>
    </location>
</feature>
<evidence type="ECO:0000256" key="5">
    <source>
        <dbReference type="ARBA" id="ARBA00012483"/>
    </source>
</evidence>
<comment type="function">
    <text evidence="14">E3 ubiquitin-protein ligase component of the ribosome quality control complex (RQC), a ribosome-associated complex that mediates ubiquitination and extraction of incompletely synthesized nascent chains for proteasomal degradation. Mediates ubiquitination of proteins derived from mRNAs lacking stop codons (non-stop proteins) and other translation arrest products induced by poly-lysine sequences and tandem rare codons. Ubiquitination leads to CDC48 recruitment for extraction and degradation of the incomplete translation product. May indirectly play a role in chromatin function and transcription.</text>
</comment>
<keyword evidence="13 16" id="KW-0862">Zinc</keyword>
<keyword evidence="12 16" id="KW-0833">Ubl conjugation pathway</keyword>
<feature type="region of interest" description="Disordered" evidence="17">
    <location>
        <begin position="461"/>
        <end position="506"/>
    </location>
</feature>
<dbReference type="Gene3D" id="3.30.40.10">
    <property type="entry name" value="Zinc/RING finger domain, C3HC4 (zinc finger)"/>
    <property type="match status" value="1"/>
</dbReference>
<evidence type="ECO:0000313" key="20">
    <source>
        <dbReference type="Proteomes" id="UP001176517"/>
    </source>
</evidence>
<proteinExistence type="inferred from homology"/>
<keyword evidence="10" id="KW-0677">Repeat</keyword>
<dbReference type="InterPro" id="IPR054478">
    <property type="entry name" value="LTN1_UBC"/>
</dbReference>
<dbReference type="Pfam" id="PF13639">
    <property type="entry name" value="zf-RING_2"/>
    <property type="match status" value="1"/>
</dbReference>
<dbReference type="GO" id="GO:0008270">
    <property type="term" value="F:zinc ion binding"/>
    <property type="evidence" value="ECO:0007669"/>
    <property type="project" value="UniProtKB-KW"/>
</dbReference>
<evidence type="ECO:0000256" key="15">
    <source>
        <dbReference type="PROSITE-ProRule" id="PRU00175"/>
    </source>
</evidence>
<dbReference type="InterPro" id="IPR054477">
    <property type="entry name" value="LTN1_E3_ligase_6th"/>
</dbReference>
<dbReference type="EMBL" id="JAPDMZ010000117">
    <property type="protein sequence ID" value="KAK0549263.1"/>
    <property type="molecule type" value="Genomic_DNA"/>
</dbReference>
<evidence type="ECO:0000256" key="6">
    <source>
        <dbReference type="ARBA" id="ARBA00017157"/>
    </source>
</evidence>
<dbReference type="GO" id="GO:1990116">
    <property type="term" value="P:ribosome-associated ubiquitin-dependent protein catabolic process"/>
    <property type="evidence" value="ECO:0007669"/>
    <property type="project" value="UniProtKB-UniRule"/>
</dbReference>
<evidence type="ECO:0000256" key="17">
    <source>
        <dbReference type="SAM" id="MobiDB-lite"/>
    </source>
</evidence>
<evidence type="ECO:0000256" key="8">
    <source>
        <dbReference type="ARBA" id="ARBA00022679"/>
    </source>
</evidence>
<comment type="pathway">
    <text evidence="3 16">Protein modification; protein ubiquitination.</text>
</comment>
<comment type="similarity">
    <text evidence="4 16">Belongs to the LTN1 family.</text>
</comment>
<dbReference type="SUPFAM" id="SSF48371">
    <property type="entry name" value="ARM repeat"/>
    <property type="match status" value="1"/>
</dbReference>
<evidence type="ECO:0000256" key="13">
    <source>
        <dbReference type="ARBA" id="ARBA00022833"/>
    </source>
</evidence>
<gene>
    <name evidence="19" type="ORF">OC846_004159</name>
</gene>
<accession>A0AAN6JX96</accession>
<name>A0AAN6JX96_9BASI</name>
<keyword evidence="11 15" id="KW-0863">Zinc-finger</keyword>
<dbReference type="PANTHER" id="PTHR12389">
    <property type="entry name" value="ZINC FINGER PROTEIN 294"/>
    <property type="match status" value="1"/>
</dbReference>
<evidence type="ECO:0000259" key="18">
    <source>
        <dbReference type="PROSITE" id="PS50089"/>
    </source>
</evidence>
<evidence type="ECO:0000256" key="10">
    <source>
        <dbReference type="ARBA" id="ARBA00022737"/>
    </source>
</evidence>
<dbReference type="InterPro" id="IPR011016">
    <property type="entry name" value="Znf_RING-CH"/>
</dbReference>
<dbReference type="Pfam" id="PF22999">
    <property type="entry name" value="LTN1_E3_ligase_6th"/>
    <property type="match status" value="1"/>
</dbReference>
<dbReference type="InterPro" id="IPR054476">
    <property type="entry name" value="Ltn1_N"/>
</dbReference>
<dbReference type="PROSITE" id="PS50089">
    <property type="entry name" value="ZF_RING_2"/>
    <property type="match status" value="1"/>
</dbReference>
<comment type="caution">
    <text evidence="19">The sequence shown here is derived from an EMBL/GenBank/DDBJ whole genome shotgun (WGS) entry which is preliminary data.</text>
</comment>
<evidence type="ECO:0000256" key="2">
    <source>
        <dbReference type="ARBA" id="ARBA00004514"/>
    </source>
</evidence>
<protein>
    <recommendedName>
        <fullName evidence="6 16">E3 ubiquitin-protein ligase listerin</fullName>
        <ecNumber evidence="5 16">2.3.2.27</ecNumber>
    </recommendedName>
    <alternativeName>
        <fullName evidence="16">RING-type E3 ubiquitin transferase listerin</fullName>
    </alternativeName>
</protein>
<dbReference type="InterPro" id="IPR013083">
    <property type="entry name" value="Znf_RING/FYVE/PHD"/>
</dbReference>
<evidence type="ECO:0000256" key="1">
    <source>
        <dbReference type="ARBA" id="ARBA00000900"/>
    </source>
</evidence>
<comment type="subunit">
    <text evidence="16">Component of the ribosome quality control complex (RQC).</text>
</comment>
<keyword evidence="8 16" id="KW-0808">Transferase</keyword>
<reference evidence="19" key="1">
    <citation type="journal article" date="2023" name="PhytoFront">
        <title>Draft Genome Resources of Seven Strains of Tilletia horrida, Causal Agent of Kernel Smut of Rice.</title>
        <authorList>
            <person name="Khanal S."/>
            <person name="Antony Babu S."/>
            <person name="Zhou X.G."/>
        </authorList>
    </citation>
    <scope>NUCLEOTIDE SEQUENCE</scope>
    <source>
        <strain evidence="19">TX6</strain>
    </source>
</reference>
<dbReference type="FunFam" id="3.30.40.10:FF:000038">
    <property type="entry name" value="E3 ubiquitin-protein ligase listerin"/>
    <property type="match status" value="1"/>
</dbReference>
<evidence type="ECO:0000256" key="11">
    <source>
        <dbReference type="ARBA" id="ARBA00022771"/>
    </source>
</evidence>
<evidence type="ECO:0000256" key="4">
    <source>
        <dbReference type="ARBA" id="ARBA00007997"/>
    </source>
</evidence>
<dbReference type="GO" id="GO:0005829">
    <property type="term" value="C:cytosol"/>
    <property type="evidence" value="ECO:0007669"/>
    <property type="project" value="UniProtKB-SubCell"/>
</dbReference>
<dbReference type="SMART" id="SM00744">
    <property type="entry name" value="RINGv"/>
    <property type="match status" value="1"/>
</dbReference>
<dbReference type="InterPro" id="IPR039795">
    <property type="entry name" value="LTN1/Rkr1"/>
</dbReference>
<evidence type="ECO:0000256" key="16">
    <source>
        <dbReference type="RuleBase" id="RU367090"/>
    </source>
</evidence>
<dbReference type="GO" id="GO:0061630">
    <property type="term" value="F:ubiquitin protein ligase activity"/>
    <property type="evidence" value="ECO:0007669"/>
    <property type="project" value="UniProtKB-UniRule"/>
</dbReference>